<name>A0ABP7ZQ36_9SPHI</name>
<keyword evidence="1" id="KW-0472">Membrane</keyword>
<reference evidence="3" key="1">
    <citation type="journal article" date="2019" name="Int. J. Syst. Evol. Microbiol.">
        <title>The Global Catalogue of Microorganisms (GCM) 10K type strain sequencing project: providing services to taxonomists for standard genome sequencing and annotation.</title>
        <authorList>
            <consortium name="The Broad Institute Genomics Platform"/>
            <consortium name="The Broad Institute Genome Sequencing Center for Infectious Disease"/>
            <person name="Wu L."/>
            <person name="Ma J."/>
        </authorList>
    </citation>
    <scope>NUCLEOTIDE SEQUENCE [LARGE SCALE GENOMIC DNA]</scope>
    <source>
        <strain evidence="3">JCM 16722</strain>
    </source>
</reference>
<evidence type="ECO:0000313" key="3">
    <source>
        <dbReference type="Proteomes" id="UP001500167"/>
    </source>
</evidence>
<dbReference type="RefSeq" id="WP_346083620.1">
    <property type="nucleotide sequence ID" value="NZ_BAAAZK010000002.1"/>
</dbReference>
<feature type="transmembrane region" description="Helical" evidence="1">
    <location>
        <begin position="12"/>
        <end position="34"/>
    </location>
</feature>
<dbReference type="Proteomes" id="UP001500167">
    <property type="component" value="Unassembled WGS sequence"/>
</dbReference>
<keyword evidence="3" id="KW-1185">Reference proteome</keyword>
<sequence>MKQQKKGTNGQRLNAMGWISLMQVKLLLVSIFVISCKRENLDYTFDYRPNPDAQKASNTRLVNLSENAQLIANGDSLTNFFVPPQRSGYIPPEELTPPGTRYFPKDGRLGQSWTVPQDLFQTDGTVRFRTTFVPIPTKTIASHDVEFTVRDSYDAPKDYYLLINHESRVQKPDRLVEVPRSVTAPKRPDYFKIRIINFAKKLMPTSSMEDITGPITLTYADGTPVSNSTTRIVSDAWSDYVELPYGTYQFKLLTADGRQIPAVGHTYYNNIDRFNSTMEMGGGAISRMSSGQTYAPVQTFQPGGIYTIVVHPKEFTWTTGTDDISELQNGFQIIADISEPLNRTYAQIQLANTITGQDAVLRAKGQTTATTAYGKASDYFPVVAGQQPIVIETASGQVLAAIDAELQAGQNYTAWLYMDPDKKVKVLLAANNLAGTAYTGKEGGGNNATIDRFRSSYMFNFRFLNFCAALPYATFTNGEGRPFGTGAMDSGVNMAPGILNILQPYTSLLYSASNDTGGPYQFMAYSSLPTRIPGDWLQQVKPLSSTQLVANPKLYTAVGRKVPLHEPGVYSIAVIGDLKGTTETDKAKFMVVKHTK</sequence>
<gene>
    <name evidence="2" type="ORF">GCM10022218_01440</name>
</gene>
<evidence type="ECO:0000313" key="2">
    <source>
        <dbReference type="EMBL" id="GAA4167706.1"/>
    </source>
</evidence>
<evidence type="ECO:0008006" key="4">
    <source>
        <dbReference type="Google" id="ProtNLM"/>
    </source>
</evidence>
<comment type="caution">
    <text evidence="2">The sequence shown here is derived from an EMBL/GenBank/DDBJ whole genome shotgun (WGS) entry which is preliminary data.</text>
</comment>
<proteinExistence type="predicted"/>
<keyword evidence="1" id="KW-1133">Transmembrane helix</keyword>
<dbReference type="EMBL" id="BAAAZK010000002">
    <property type="protein sequence ID" value="GAA4167706.1"/>
    <property type="molecule type" value="Genomic_DNA"/>
</dbReference>
<keyword evidence="1" id="KW-0812">Transmembrane</keyword>
<organism evidence="2 3">
    <name type="scientific">Sphingobacterium ginsenosidimutans</name>
    <dbReference type="NCBI Taxonomy" id="687845"/>
    <lineage>
        <taxon>Bacteria</taxon>
        <taxon>Pseudomonadati</taxon>
        <taxon>Bacteroidota</taxon>
        <taxon>Sphingobacteriia</taxon>
        <taxon>Sphingobacteriales</taxon>
        <taxon>Sphingobacteriaceae</taxon>
        <taxon>Sphingobacterium</taxon>
    </lineage>
</organism>
<accession>A0ABP7ZQ36</accession>
<protein>
    <recommendedName>
        <fullName evidence="4">DUF4397 domain-containing protein</fullName>
    </recommendedName>
</protein>
<evidence type="ECO:0000256" key="1">
    <source>
        <dbReference type="SAM" id="Phobius"/>
    </source>
</evidence>